<dbReference type="Pfam" id="PF00106">
    <property type="entry name" value="adh_short"/>
    <property type="match status" value="1"/>
</dbReference>
<dbReference type="SUPFAM" id="SSF51735">
    <property type="entry name" value="NAD(P)-binding Rossmann-fold domains"/>
    <property type="match status" value="1"/>
</dbReference>
<dbReference type="PANTHER" id="PTHR24320:SF148">
    <property type="entry name" value="NAD(P)-BINDING ROSSMANN-FOLD SUPERFAMILY PROTEIN"/>
    <property type="match status" value="1"/>
</dbReference>
<evidence type="ECO:0000256" key="1">
    <source>
        <dbReference type="ARBA" id="ARBA00006484"/>
    </source>
</evidence>
<proteinExistence type="inferred from homology"/>
<organism evidence="3 4">
    <name type="scientific">Nocardiopsis lambiniae</name>
    <dbReference type="NCBI Taxonomy" id="3075539"/>
    <lineage>
        <taxon>Bacteria</taxon>
        <taxon>Bacillati</taxon>
        <taxon>Actinomycetota</taxon>
        <taxon>Actinomycetes</taxon>
        <taxon>Streptosporangiales</taxon>
        <taxon>Nocardiopsidaceae</taxon>
        <taxon>Nocardiopsis</taxon>
    </lineage>
</organism>
<comment type="caution">
    <text evidence="3">The sequence shown here is derived from an EMBL/GenBank/DDBJ whole genome shotgun (WGS) entry which is preliminary data.</text>
</comment>
<accession>A0ABU2MBF1</accession>
<dbReference type="PRINTS" id="PR00081">
    <property type="entry name" value="GDHRDH"/>
</dbReference>
<name>A0ABU2MBF1_9ACTN</name>
<dbReference type="InterPro" id="IPR036291">
    <property type="entry name" value="NAD(P)-bd_dom_sf"/>
</dbReference>
<dbReference type="NCBIfam" id="NF004846">
    <property type="entry name" value="PRK06197.1"/>
    <property type="match status" value="1"/>
</dbReference>
<reference evidence="4" key="1">
    <citation type="submission" date="2023-07" db="EMBL/GenBank/DDBJ databases">
        <title>30 novel species of actinomycetes from the DSMZ collection.</title>
        <authorList>
            <person name="Nouioui I."/>
        </authorList>
    </citation>
    <scope>NUCLEOTIDE SEQUENCE [LARGE SCALE GENOMIC DNA]</scope>
    <source>
        <strain evidence="4">DSM 44743</strain>
    </source>
</reference>
<dbReference type="Gene3D" id="3.40.50.720">
    <property type="entry name" value="NAD(P)-binding Rossmann-like Domain"/>
    <property type="match status" value="1"/>
</dbReference>
<evidence type="ECO:0000256" key="2">
    <source>
        <dbReference type="ARBA" id="ARBA00023002"/>
    </source>
</evidence>
<gene>
    <name evidence="3" type="ORF">RM479_16455</name>
</gene>
<dbReference type="Proteomes" id="UP001183390">
    <property type="component" value="Unassembled WGS sequence"/>
</dbReference>
<dbReference type="RefSeq" id="WP_311512597.1">
    <property type="nucleotide sequence ID" value="NZ_JAVREP010000010.1"/>
</dbReference>
<dbReference type="InterPro" id="IPR002347">
    <property type="entry name" value="SDR_fam"/>
</dbReference>
<comment type="similarity">
    <text evidence="1">Belongs to the short-chain dehydrogenases/reductases (SDR) family.</text>
</comment>
<evidence type="ECO:0000313" key="3">
    <source>
        <dbReference type="EMBL" id="MDT0330004.1"/>
    </source>
</evidence>
<keyword evidence="4" id="KW-1185">Reference proteome</keyword>
<protein>
    <submittedName>
        <fullName evidence="3">SDR family oxidoreductase</fullName>
    </submittedName>
</protein>
<dbReference type="PANTHER" id="PTHR24320">
    <property type="entry name" value="RETINOL DEHYDROGENASE"/>
    <property type="match status" value="1"/>
</dbReference>
<keyword evidence="2" id="KW-0560">Oxidoreductase</keyword>
<dbReference type="EMBL" id="JAVREP010000010">
    <property type="protein sequence ID" value="MDT0330004.1"/>
    <property type="molecule type" value="Genomic_DNA"/>
</dbReference>
<dbReference type="NCBIfam" id="NF004513">
    <property type="entry name" value="PRK05854.1"/>
    <property type="match status" value="1"/>
</dbReference>
<sequence>MPRRPIDITMPDLTGQRAVVTGASDGMGLGTAARLAAAGAEVIMPVRNPGKGEAAIARIRSATPHAEVSLRGLDLSSLDSVAALGDTLRGEGRPIDILINNAGVMRPPGRQTTVDGFELQFGTNHLGHFALVGHLLPLLRAGRARVTSQISVAARRGAINWDDLNWERSYHGMRAYGQSKIAFGLFGLELDRRSAAHGWGITSNLSHPGVAPTGLLAARPELGRSEDTPHIRLIRALSARGILLGTLETAKLPALMAATAPDAARGALYGPGGPGGLGGPPAKQRLYPPLRSTEEAARVWRASEELTKVSFPAA</sequence>
<evidence type="ECO:0000313" key="4">
    <source>
        <dbReference type="Proteomes" id="UP001183390"/>
    </source>
</evidence>